<dbReference type="PRINTS" id="PR00419">
    <property type="entry name" value="ADXRDTASE"/>
</dbReference>
<dbReference type="InterPro" id="IPR017900">
    <property type="entry name" value="4Fe4S_Fe_S_CS"/>
</dbReference>
<evidence type="ECO:0000313" key="5">
    <source>
        <dbReference type="EMBL" id="WGS64862.1"/>
    </source>
</evidence>
<sequence length="617" mass="69757">MSEINKSFFSPAKAWKYLTKKPVTLPLEDIIDNPREAADNYRGFHTNDWEKCIGCGTCSKICPAEAINMIRIPELPDEEGSKPERPAFDYGRCTFCGLCVDICTTGSLNMSKEYVHLSKDPNSFFFLPKEDGIHHIEVEKAYQRTEDSELLDLERVPMEILDADTRKKTFLEVVKGFSKQQAIEEAARCVDCGICTKTCPAHMDIPDYIRTVYDDNVEEGLRWLYKTNPLPLVCGKMCTHRCETACTIGHRGEAVSIRWLKRYIVDQIPAEEYHEVLKHEQQIIKKVDKKIAIVGGGPAGLSAAYYLILMGYKVTVFEAEKRPGGVLNYGGPVYRLPLESFEKDWKYIESLGVEFKLNTRVGVDVTLEELKDNYDAVFLSSGFTLGRSTGVPGTEHPMVKQAMVVLKEMKYYIIGDGPKPYIPKKLVVIGGGNVAMDVARTMVRLQNIEYGKSEVHVVSLERTLDEMPADWDEKHEGGEEGVIFHPGWGPIEIVTDGDKIKKARFKKVLSIFDENRRFNPKYDESQILEIEADMVVESIGQMPDYSYLPEEIKEKIEIVRGRIKTDEYNHVVGVPWLFAGGDIVHGPDIIHGIADGHKAAQGIDFYLTGYDQNKNKK</sequence>
<dbReference type="Pfam" id="PF14691">
    <property type="entry name" value="Fer4_20"/>
    <property type="match status" value="1"/>
</dbReference>
<feature type="domain" description="4Fe-4S ferredoxin-type" evidence="4">
    <location>
        <begin position="84"/>
        <end position="113"/>
    </location>
</feature>
<dbReference type="Gene3D" id="1.10.1060.10">
    <property type="entry name" value="Alpha-helical ferredoxin"/>
    <property type="match status" value="1"/>
</dbReference>
<dbReference type="Proteomes" id="UP001232493">
    <property type="component" value="Chromosome"/>
</dbReference>
<dbReference type="RefSeq" id="WP_280998836.1">
    <property type="nucleotide sequence ID" value="NZ_CP069362.1"/>
</dbReference>
<dbReference type="PANTHER" id="PTHR42783:SF3">
    <property type="entry name" value="GLUTAMATE SYNTHASE [NADPH] SMALL CHAIN-RELATED"/>
    <property type="match status" value="1"/>
</dbReference>
<keyword evidence="6" id="KW-1185">Reference proteome</keyword>
<feature type="domain" description="4Fe-4S ferredoxin-type" evidence="4">
    <location>
        <begin position="43"/>
        <end position="72"/>
    </location>
</feature>
<dbReference type="InterPro" id="IPR036188">
    <property type="entry name" value="FAD/NAD-bd_sf"/>
</dbReference>
<dbReference type="EMBL" id="CP069362">
    <property type="protein sequence ID" value="WGS64862.1"/>
    <property type="molecule type" value="Genomic_DNA"/>
</dbReference>
<proteinExistence type="predicted"/>
<dbReference type="SUPFAM" id="SSF46548">
    <property type="entry name" value="alpha-helical ferredoxin"/>
    <property type="match status" value="1"/>
</dbReference>
<evidence type="ECO:0000313" key="6">
    <source>
        <dbReference type="Proteomes" id="UP001232493"/>
    </source>
</evidence>
<feature type="domain" description="4Fe-4S ferredoxin-type" evidence="4">
    <location>
        <begin position="179"/>
        <end position="208"/>
    </location>
</feature>
<dbReference type="InterPro" id="IPR028261">
    <property type="entry name" value="DPD_II"/>
</dbReference>
<dbReference type="SUPFAM" id="SSF51971">
    <property type="entry name" value="Nucleotide-binding domain"/>
    <property type="match status" value="2"/>
</dbReference>
<reference evidence="5 6" key="1">
    <citation type="submission" date="2021-02" db="EMBL/GenBank/DDBJ databases">
        <title>Characterization of Marinitoga sp. nov. str. BP5-C20A.</title>
        <authorList>
            <person name="Erauso G."/>
            <person name="Postec A."/>
        </authorList>
    </citation>
    <scope>NUCLEOTIDE SEQUENCE [LARGE SCALE GENOMIC DNA]</scope>
    <source>
        <strain evidence="5 6">BP5-C20A</strain>
    </source>
</reference>
<gene>
    <name evidence="5" type="ORF">JRV97_10975</name>
</gene>
<organism evidence="5 6">
    <name type="scientific">Marinitoga aeolica</name>
    <dbReference type="NCBI Taxonomy" id="2809031"/>
    <lineage>
        <taxon>Bacteria</taxon>
        <taxon>Thermotogati</taxon>
        <taxon>Thermotogota</taxon>
        <taxon>Thermotogae</taxon>
        <taxon>Petrotogales</taxon>
        <taxon>Petrotogaceae</taxon>
        <taxon>Marinitoga</taxon>
    </lineage>
</organism>
<accession>A0ABY8PQG4</accession>
<dbReference type="NCBIfam" id="NF010590">
    <property type="entry name" value="PRK13984.1"/>
    <property type="match status" value="1"/>
</dbReference>
<evidence type="ECO:0000259" key="4">
    <source>
        <dbReference type="PROSITE" id="PS51379"/>
    </source>
</evidence>
<keyword evidence="2" id="KW-0408">Iron</keyword>
<dbReference type="PANTHER" id="PTHR42783">
    <property type="entry name" value="GLUTAMATE SYNTHASE [NADPH] SMALL CHAIN"/>
    <property type="match status" value="1"/>
</dbReference>
<name>A0ABY8PQG4_9BACT</name>
<dbReference type="Gene3D" id="3.50.50.60">
    <property type="entry name" value="FAD/NAD(P)-binding domain"/>
    <property type="match status" value="2"/>
</dbReference>
<dbReference type="Gene3D" id="3.30.70.20">
    <property type="match status" value="1"/>
</dbReference>
<dbReference type="PROSITE" id="PS00198">
    <property type="entry name" value="4FE4S_FER_1"/>
    <property type="match status" value="2"/>
</dbReference>
<evidence type="ECO:0000256" key="2">
    <source>
        <dbReference type="ARBA" id="ARBA00023004"/>
    </source>
</evidence>
<dbReference type="Pfam" id="PF12838">
    <property type="entry name" value="Fer4_7"/>
    <property type="match status" value="1"/>
</dbReference>
<dbReference type="Pfam" id="PF07992">
    <property type="entry name" value="Pyr_redox_2"/>
    <property type="match status" value="1"/>
</dbReference>
<dbReference type="InterPro" id="IPR009051">
    <property type="entry name" value="Helical_ferredxn"/>
</dbReference>
<dbReference type="SUPFAM" id="SSF54862">
    <property type="entry name" value="4Fe-4S ferredoxins"/>
    <property type="match status" value="1"/>
</dbReference>
<dbReference type="InterPro" id="IPR017896">
    <property type="entry name" value="4Fe4S_Fe-S-bd"/>
</dbReference>
<protein>
    <submittedName>
        <fullName evidence="5">FAD-dependent oxidoreductase</fullName>
    </submittedName>
</protein>
<evidence type="ECO:0000256" key="1">
    <source>
        <dbReference type="ARBA" id="ARBA00022723"/>
    </source>
</evidence>
<evidence type="ECO:0000256" key="3">
    <source>
        <dbReference type="ARBA" id="ARBA00023014"/>
    </source>
</evidence>
<keyword evidence="1" id="KW-0479">Metal-binding</keyword>
<keyword evidence="3" id="KW-0411">Iron-sulfur</keyword>
<dbReference type="PROSITE" id="PS51379">
    <property type="entry name" value="4FE4S_FER_2"/>
    <property type="match status" value="3"/>
</dbReference>
<dbReference type="InterPro" id="IPR023753">
    <property type="entry name" value="FAD/NAD-binding_dom"/>
</dbReference>